<evidence type="ECO:0000256" key="8">
    <source>
        <dbReference type="SAM" id="MobiDB-lite"/>
    </source>
</evidence>
<dbReference type="GO" id="GO:0007399">
    <property type="term" value="P:nervous system development"/>
    <property type="evidence" value="ECO:0007669"/>
    <property type="project" value="TreeGrafter"/>
</dbReference>
<dbReference type="SMART" id="SM00907">
    <property type="entry name" value="GDNF"/>
    <property type="match status" value="2"/>
</dbReference>
<dbReference type="InterPro" id="IPR057681">
    <property type="entry name" value="DUF7921"/>
</dbReference>
<sequence>MLSEFSVMERSQCVAAWRDMRETPLLGCICPDGGDHQCSKVYSHFNHNPCLGDNYPGRVAAMSRVSELLSTPLTRPVPVPTSAPALLVVSASQADPLYPLSTIHHYLQHRPHPTSEDTAILQEAEQVQDSCNIALARCQADEECSSHLQMVQGHCLSFCHQDACRHSLQDLYKYLQEQRIELATMIAFCVCRAGSKDADDESECEAAQRRLHPPCATRTEGLTVSQCHHLGNDCRNDRICRYRLEQYETRCAADLLTGVCAGGHDYCRRGVVGLMGSRLHTRCHCQVEGVTEVNQCLAWKRLLWGNPCVVETQLAYHLERRREKEKVQKATKKQEEEKEKEEEEAEEEKRLEAEVGARAGFPPTREKGVKKKPRGRGGKLLAEEVETPTLVHPLPGYDYDPHHHDQERGLVEGYGSGGESGTSSGGGGGGEGYCEITRAWEPQPRILEERESIRLYKDGDKDCTEMCYCERHHQAKCQVLDCVEKMPCETDFAVYNHQAPAFQHYRGDCICYAGDFICMRPKHHEYHLPMGLFLMVGYSRREEKLLRPKTNGGAIDAILPLQIMVSTLSSQMGEVCRLEVIQQTADNIVLQVRLHRMAGVPGQNYTRYMLREEVMNCEKPVREVAKMINTRDPRIHHHIRLSLFVLAEVINTMPNPQHFSGSSATTATSLWAWGVGVWVLTIHGLIEVLILLFLHWESSVTESPS</sequence>
<dbReference type="InterPro" id="IPR003438">
    <property type="entry name" value="GDNF_rcpt"/>
</dbReference>
<reference evidence="10" key="1">
    <citation type="submission" date="2023-11" db="EMBL/GenBank/DDBJ databases">
        <title>Genome assemblies of two species of porcelain crab, Petrolisthes cinctipes and Petrolisthes manimaculis (Anomura: Porcellanidae).</title>
        <authorList>
            <person name="Angst P."/>
        </authorList>
    </citation>
    <scope>NUCLEOTIDE SEQUENCE</scope>
    <source>
        <strain evidence="10">PB745_02</strain>
        <tissue evidence="10">Gill</tissue>
    </source>
</reference>
<feature type="compositionally biased region" description="Basic and acidic residues" evidence="8">
    <location>
        <begin position="320"/>
        <end position="337"/>
    </location>
</feature>
<organism evidence="10 11">
    <name type="scientific">Petrolisthes manimaculis</name>
    <dbReference type="NCBI Taxonomy" id="1843537"/>
    <lineage>
        <taxon>Eukaryota</taxon>
        <taxon>Metazoa</taxon>
        <taxon>Ecdysozoa</taxon>
        <taxon>Arthropoda</taxon>
        <taxon>Crustacea</taxon>
        <taxon>Multicrustacea</taxon>
        <taxon>Malacostraca</taxon>
        <taxon>Eumalacostraca</taxon>
        <taxon>Eucarida</taxon>
        <taxon>Decapoda</taxon>
        <taxon>Pleocyemata</taxon>
        <taxon>Anomura</taxon>
        <taxon>Galatheoidea</taxon>
        <taxon>Porcellanidae</taxon>
        <taxon>Petrolisthes</taxon>
    </lineage>
</organism>
<evidence type="ECO:0000256" key="2">
    <source>
        <dbReference type="ARBA" id="ARBA00005961"/>
    </source>
</evidence>
<dbReference type="InterPro" id="IPR059035">
    <property type="entry name" value="Fn1_3"/>
</dbReference>
<dbReference type="GO" id="GO:0007169">
    <property type="term" value="P:cell surface receptor protein tyrosine kinase signaling pathway"/>
    <property type="evidence" value="ECO:0007669"/>
    <property type="project" value="UniProtKB-ARBA"/>
</dbReference>
<proteinExistence type="inferred from homology"/>
<dbReference type="PANTHER" id="PTHR10269:SF12">
    <property type="entry name" value="GLIAL CELL LINE-DERIVED NEUROTROPHIC FAMILY RECEPTOR-LIKE, ISOFORM E"/>
    <property type="match status" value="1"/>
</dbReference>
<keyword evidence="5" id="KW-0472">Membrane</keyword>
<comment type="subcellular location">
    <subcellularLocation>
        <location evidence="1">Cell membrane</location>
    </subcellularLocation>
</comment>
<evidence type="ECO:0000256" key="1">
    <source>
        <dbReference type="ARBA" id="ARBA00004236"/>
    </source>
</evidence>
<dbReference type="EMBL" id="JAWZYT010002299">
    <property type="protein sequence ID" value="KAK4305299.1"/>
    <property type="molecule type" value="Genomic_DNA"/>
</dbReference>
<evidence type="ECO:0000256" key="6">
    <source>
        <dbReference type="ARBA" id="ARBA00023170"/>
    </source>
</evidence>
<evidence type="ECO:0000256" key="4">
    <source>
        <dbReference type="ARBA" id="ARBA00022729"/>
    </source>
</evidence>
<evidence type="ECO:0000256" key="7">
    <source>
        <dbReference type="ARBA" id="ARBA00023180"/>
    </source>
</evidence>
<keyword evidence="4" id="KW-0732">Signal</keyword>
<evidence type="ECO:0000259" key="9">
    <source>
        <dbReference type="SMART" id="SM00907"/>
    </source>
</evidence>
<dbReference type="GO" id="GO:0038023">
    <property type="term" value="F:signaling receptor activity"/>
    <property type="evidence" value="ECO:0007669"/>
    <property type="project" value="InterPro"/>
</dbReference>
<dbReference type="Pfam" id="PF25537">
    <property type="entry name" value="DUF7921"/>
    <property type="match status" value="1"/>
</dbReference>
<keyword evidence="11" id="KW-1185">Reference proteome</keyword>
<dbReference type="AlphaFoldDB" id="A0AAE1U433"/>
<comment type="caution">
    <text evidence="10">The sequence shown here is derived from an EMBL/GenBank/DDBJ whole genome shotgun (WGS) entry which is preliminary data.</text>
</comment>
<keyword evidence="6" id="KW-0675">Receptor</keyword>
<feature type="domain" description="GDNF/GAS1" evidence="9">
    <location>
        <begin position="131"/>
        <end position="215"/>
    </location>
</feature>
<feature type="domain" description="GDNF/GAS1" evidence="9">
    <location>
        <begin position="227"/>
        <end position="308"/>
    </location>
</feature>
<feature type="region of interest" description="Disordered" evidence="8">
    <location>
        <begin position="320"/>
        <end position="352"/>
    </location>
</feature>
<keyword evidence="3" id="KW-1003">Cell membrane</keyword>
<dbReference type="InterPro" id="IPR037193">
    <property type="entry name" value="GDNF_alpha"/>
</dbReference>
<gene>
    <name evidence="10" type="ORF">Pmani_022806</name>
</gene>
<evidence type="ECO:0000313" key="11">
    <source>
        <dbReference type="Proteomes" id="UP001292094"/>
    </source>
</evidence>
<accession>A0AAE1U433</accession>
<name>A0AAE1U433_9EUCA</name>
<evidence type="ECO:0000256" key="5">
    <source>
        <dbReference type="ARBA" id="ARBA00023136"/>
    </source>
</evidence>
<evidence type="ECO:0000256" key="3">
    <source>
        <dbReference type="ARBA" id="ARBA00022475"/>
    </source>
</evidence>
<dbReference type="Pfam" id="PF02351">
    <property type="entry name" value="GDNF"/>
    <property type="match status" value="1"/>
</dbReference>
<dbReference type="SUPFAM" id="SSF110035">
    <property type="entry name" value="GDNF receptor-like"/>
    <property type="match status" value="2"/>
</dbReference>
<dbReference type="Proteomes" id="UP001292094">
    <property type="component" value="Unassembled WGS sequence"/>
</dbReference>
<evidence type="ECO:0000313" key="10">
    <source>
        <dbReference type="EMBL" id="KAK4305299.1"/>
    </source>
</evidence>
<dbReference type="InterPro" id="IPR016017">
    <property type="entry name" value="GDNF/GAS1"/>
</dbReference>
<dbReference type="PANTHER" id="PTHR10269">
    <property type="entry name" value="GDNF RECEPTOR ALPHA"/>
    <property type="match status" value="1"/>
</dbReference>
<protein>
    <recommendedName>
        <fullName evidence="9">GDNF/GAS1 domain-containing protein</fullName>
    </recommendedName>
</protein>
<dbReference type="Pfam" id="PF25868">
    <property type="entry name" value="Fn1_3"/>
    <property type="match status" value="1"/>
</dbReference>
<comment type="similarity">
    <text evidence="2">Belongs to the GDNFR family.</text>
</comment>
<dbReference type="GO" id="GO:0043235">
    <property type="term" value="C:receptor complex"/>
    <property type="evidence" value="ECO:0007669"/>
    <property type="project" value="TreeGrafter"/>
</dbReference>
<dbReference type="GO" id="GO:0009897">
    <property type="term" value="C:external side of plasma membrane"/>
    <property type="evidence" value="ECO:0007669"/>
    <property type="project" value="TreeGrafter"/>
</dbReference>
<keyword evidence="7" id="KW-0325">Glycoprotein</keyword>